<feature type="domain" description="ABC transporter" evidence="9">
    <location>
        <begin position="356"/>
        <end position="590"/>
    </location>
</feature>
<dbReference type="PROSITE" id="PS50893">
    <property type="entry name" value="ABC_TRANSPORTER_2"/>
    <property type="match status" value="1"/>
</dbReference>
<keyword evidence="4 11" id="KW-0067">ATP-binding</keyword>
<feature type="region of interest" description="Disordered" evidence="7">
    <location>
        <begin position="1"/>
        <end position="20"/>
    </location>
</feature>
<keyword evidence="6 8" id="KW-0472">Membrane</keyword>
<feature type="domain" description="ABC transmembrane type-1" evidence="10">
    <location>
        <begin position="44"/>
        <end position="325"/>
    </location>
</feature>
<evidence type="ECO:0000256" key="5">
    <source>
        <dbReference type="ARBA" id="ARBA00022989"/>
    </source>
</evidence>
<dbReference type="PANTHER" id="PTHR43394:SF1">
    <property type="entry name" value="ATP-BINDING CASSETTE SUB-FAMILY B MEMBER 10, MITOCHONDRIAL"/>
    <property type="match status" value="1"/>
</dbReference>
<dbReference type="PANTHER" id="PTHR43394">
    <property type="entry name" value="ATP-DEPENDENT PERMEASE MDL1, MITOCHONDRIAL"/>
    <property type="match status" value="1"/>
</dbReference>
<evidence type="ECO:0000313" key="11">
    <source>
        <dbReference type="EMBL" id="MDI3423068.1"/>
    </source>
</evidence>
<dbReference type="Proteomes" id="UP001237105">
    <property type="component" value="Unassembled WGS sequence"/>
</dbReference>
<dbReference type="Gene3D" id="3.40.50.300">
    <property type="entry name" value="P-loop containing nucleotide triphosphate hydrolases"/>
    <property type="match status" value="1"/>
</dbReference>
<dbReference type="PROSITE" id="PS50929">
    <property type="entry name" value="ABC_TM1F"/>
    <property type="match status" value="1"/>
</dbReference>
<comment type="caution">
    <text evidence="11">The sequence shown here is derived from an EMBL/GenBank/DDBJ whole genome shotgun (WGS) entry which is preliminary data.</text>
</comment>
<comment type="subcellular location">
    <subcellularLocation>
        <location evidence="1">Cell membrane</location>
        <topology evidence="1">Multi-pass membrane protein</topology>
    </subcellularLocation>
</comment>
<protein>
    <submittedName>
        <fullName evidence="11">ABC transporter ATP-binding protein</fullName>
    </submittedName>
</protein>
<keyword evidence="12" id="KW-1185">Reference proteome</keyword>
<evidence type="ECO:0000256" key="3">
    <source>
        <dbReference type="ARBA" id="ARBA00022741"/>
    </source>
</evidence>
<dbReference type="InterPro" id="IPR039421">
    <property type="entry name" value="Type_1_exporter"/>
</dbReference>
<dbReference type="EMBL" id="JASCIS010000047">
    <property type="protein sequence ID" value="MDI3423068.1"/>
    <property type="molecule type" value="Genomic_DNA"/>
</dbReference>
<dbReference type="Pfam" id="PF00664">
    <property type="entry name" value="ABC_membrane"/>
    <property type="match status" value="1"/>
</dbReference>
<dbReference type="InterPro" id="IPR011527">
    <property type="entry name" value="ABC1_TM_dom"/>
</dbReference>
<evidence type="ECO:0000313" key="12">
    <source>
        <dbReference type="Proteomes" id="UP001237105"/>
    </source>
</evidence>
<evidence type="ECO:0000256" key="2">
    <source>
        <dbReference type="ARBA" id="ARBA00022692"/>
    </source>
</evidence>
<keyword evidence="3" id="KW-0547">Nucleotide-binding</keyword>
<feature type="transmembrane region" description="Helical" evidence="8">
    <location>
        <begin position="43"/>
        <end position="63"/>
    </location>
</feature>
<evidence type="ECO:0000259" key="10">
    <source>
        <dbReference type="PROSITE" id="PS50929"/>
    </source>
</evidence>
<gene>
    <name evidence="11" type="ORF">QIT00_31760</name>
</gene>
<evidence type="ECO:0000256" key="4">
    <source>
        <dbReference type="ARBA" id="ARBA00022840"/>
    </source>
</evidence>
<dbReference type="InterPro" id="IPR036640">
    <property type="entry name" value="ABC1_TM_sf"/>
</dbReference>
<dbReference type="Gene3D" id="1.20.1560.10">
    <property type="entry name" value="ABC transporter type 1, transmembrane domain"/>
    <property type="match status" value="1"/>
</dbReference>
<dbReference type="InterPro" id="IPR003439">
    <property type="entry name" value="ABC_transporter-like_ATP-bd"/>
</dbReference>
<accession>A0ABT6T6V1</accession>
<feature type="transmembrane region" description="Helical" evidence="8">
    <location>
        <begin position="183"/>
        <end position="202"/>
    </location>
</feature>
<keyword evidence="2 8" id="KW-0812">Transmembrane</keyword>
<sequence length="593" mass="62998">MIGLAPPEYDPAAPRTTETLPVGSPATVRAYVRELFARHSKAFALLIGVNAVAVIASMVGPTLLGDLVQHAADGSGDLQLGRAIGLFTAALVLQAVFIRLVRLRGAMLGEQMLADLREDFLIRSVGLPPGVLERAGTGDLLSRITTDIDRLANAMREAVPQVTIGVVWIGLLLGGLAFTSPPLALTVLLAVPALVIGCRWYFKRAPSAYRSEAAGYAAVAAALTETVDAGRTVEAHRLGARRIALSDQRVGEWTAWERYTLYLRSVLFPVINATHVTVLAAVLLIGGVFVLRGWIDVGQLTTGALIAQMMVDPVNLILRWYDELQVAQVSLARLVGVREIEPGAGDTSVSPDGREVTADGVHFGYRPGVDVLHQVSLSVRPGSRVALVGPSGAGKSTLGRLLAGIYGPRAGSVALGGAELSRMPAERVREHVALVNQEHHVFVGSLRDNLLLARSDAQDAELWAALAAVDADIWARSLDDALDTEVGSGGFTLTPAQAQQIALARLVLADPHTLVLDEATSLLDPRAARNLERSLARVLDGRTVVAIAHRLHTAHDADVIAVVEQGRISELGSHDELVAADGAYAALWRSWHG</sequence>
<evidence type="ECO:0000256" key="7">
    <source>
        <dbReference type="SAM" id="MobiDB-lite"/>
    </source>
</evidence>
<dbReference type="InterPro" id="IPR027417">
    <property type="entry name" value="P-loop_NTPase"/>
</dbReference>
<proteinExistence type="predicted"/>
<name>A0ABT6T6V1_9ACTN</name>
<dbReference type="SMART" id="SM00382">
    <property type="entry name" value="AAA"/>
    <property type="match status" value="1"/>
</dbReference>
<dbReference type="RefSeq" id="WP_282538920.1">
    <property type="nucleotide sequence ID" value="NZ_JASCIS010000047.1"/>
</dbReference>
<reference evidence="11 12" key="1">
    <citation type="submission" date="2023-05" db="EMBL/GenBank/DDBJ databases">
        <title>Draft genome sequence of Streptomyces sp. B-S-A12 isolated from a cave soil in Thailand.</title>
        <authorList>
            <person name="Chamroensaksri N."/>
            <person name="Muangham S."/>
        </authorList>
    </citation>
    <scope>NUCLEOTIDE SEQUENCE [LARGE SCALE GENOMIC DNA]</scope>
    <source>
        <strain evidence="11 12">B-S-A12</strain>
    </source>
</reference>
<dbReference type="GO" id="GO:0005524">
    <property type="term" value="F:ATP binding"/>
    <property type="evidence" value="ECO:0007669"/>
    <property type="project" value="UniProtKB-KW"/>
</dbReference>
<feature type="transmembrane region" description="Helical" evidence="8">
    <location>
        <begin position="83"/>
        <end position="101"/>
    </location>
</feature>
<evidence type="ECO:0000256" key="8">
    <source>
        <dbReference type="SAM" id="Phobius"/>
    </source>
</evidence>
<dbReference type="SUPFAM" id="SSF52540">
    <property type="entry name" value="P-loop containing nucleoside triphosphate hydrolases"/>
    <property type="match status" value="1"/>
</dbReference>
<feature type="transmembrane region" description="Helical" evidence="8">
    <location>
        <begin position="266"/>
        <end position="291"/>
    </location>
</feature>
<dbReference type="Pfam" id="PF00005">
    <property type="entry name" value="ABC_tran"/>
    <property type="match status" value="1"/>
</dbReference>
<dbReference type="SUPFAM" id="SSF90123">
    <property type="entry name" value="ABC transporter transmembrane region"/>
    <property type="match status" value="1"/>
</dbReference>
<dbReference type="CDD" id="cd07346">
    <property type="entry name" value="ABC_6TM_exporters"/>
    <property type="match status" value="1"/>
</dbReference>
<evidence type="ECO:0000256" key="1">
    <source>
        <dbReference type="ARBA" id="ARBA00004651"/>
    </source>
</evidence>
<feature type="transmembrane region" description="Helical" evidence="8">
    <location>
        <begin position="158"/>
        <end position="177"/>
    </location>
</feature>
<keyword evidence="5 8" id="KW-1133">Transmembrane helix</keyword>
<dbReference type="InterPro" id="IPR003593">
    <property type="entry name" value="AAA+_ATPase"/>
</dbReference>
<evidence type="ECO:0000256" key="6">
    <source>
        <dbReference type="ARBA" id="ARBA00023136"/>
    </source>
</evidence>
<organism evidence="11 12">
    <name type="scientific">Streptomyces luteolus</name>
    <dbReference type="NCBI Taxonomy" id="3043615"/>
    <lineage>
        <taxon>Bacteria</taxon>
        <taxon>Bacillati</taxon>
        <taxon>Actinomycetota</taxon>
        <taxon>Actinomycetes</taxon>
        <taxon>Kitasatosporales</taxon>
        <taxon>Streptomycetaceae</taxon>
        <taxon>Streptomyces</taxon>
    </lineage>
</organism>
<evidence type="ECO:0000259" key="9">
    <source>
        <dbReference type="PROSITE" id="PS50893"/>
    </source>
</evidence>